<organism evidence="2 3">
    <name type="scientific">Bergeyella zoohelcum</name>
    <dbReference type="NCBI Taxonomy" id="1015"/>
    <lineage>
        <taxon>Bacteria</taxon>
        <taxon>Pseudomonadati</taxon>
        <taxon>Bacteroidota</taxon>
        <taxon>Flavobacteriia</taxon>
        <taxon>Flavobacteriales</taxon>
        <taxon>Weeksellaceae</taxon>
        <taxon>Bergeyella</taxon>
    </lineage>
</organism>
<dbReference type="RefSeq" id="WP_125151499.1">
    <property type="nucleotide sequence ID" value="NZ_UYIV01000001.1"/>
</dbReference>
<accession>A0A7Z9CGI8</accession>
<evidence type="ECO:0000313" key="3">
    <source>
        <dbReference type="Proteomes" id="UP000270205"/>
    </source>
</evidence>
<sequence>MRLTTKRRAVFISSINTLMILSFVFGILAFVFNYKAKLLPYNYLFLVFSGFVALIYFMRGKEHFDYDSDGEALNFKNYSPIPLWSKKSDEFPKYKLKEFSIADAFLYKKLYIKIDSKKGKDIILRYDISYLNTKEIRDLHRSLSKVIKKNKAQNL</sequence>
<keyword evidence="1" id="KW-0812">Transmembrane</keyword>
<proteinExistence type="predicted"/>
<feature type="transmembrane region" description="Helical" evidence="1">
    <location>
        <begin position="9"/>
        <end position="32"/>
    </location>
</feature>
<dbReference type="EMBL" id="UYIV01000001">
    <property type="protein sequence ID" value="VDH05005.1"/>
    <property type="molecule type" value="Genomic_DNA"/>
</dbReference>
<comment type="caution">
    <text evidence="2">The sequence shown here is derived from an EMBL/GenBank/DDBJ whole genome shotgun (WGS) entry which is preliminary data.</text>
</comment>
<name>A0A7Z9CGI8_9FLAO</name>
<evidence type="ECO:0000313" key="2">
    <source>
        <dbReference type="EMBL" id="VDH05005.1"/>
    </source>
</evidence>
<feature type="transmembrane region" description="Helical" evidence="1">
    <location>
        <begin position="38"/>
        <end position="58"/>
    </location>
</feature>
<evidence type="ECO:0000256" key="1">
    <source>
        <dbReference type="SAM" id="Phobius"/>
    </source>
</evidence>
<reference evidence="2 3" key="1">
    <citation type="submission" date="2018-11" db="EMBL/GenBank/DDBJ databases">
        <authorList>
            <consortium name="Pathogen Informatics"/>
        </authorList>
    </citation>
    <scope>NUCLEOTIDE SEQUENCE [LARGE SCALE GENOMIC DNA]</scope>
    <source>
        <strain evidence="2 3">NCTC12929</strain>
    </source>
</reference>
<keyword evidence="1" id="KW-1133">Transmembrane helix</keyword>
<dbReference type="Proteomes" id="UP000270205">
    <property type="component" value="Unassembled WGS sequence"/>
</dbReference>
<gene>
    <name evidence="2" type="ORF">NCTC12929_01717</name>
</gene>
<protein>
    <submittedName>
        <fullName evidence="2">Uncharacterized protein</fullName>
    </submittedName>
</protein>
<keyword evidence="1" id="KW-0472">Membrane</keyword>
<dbReference type="AlphaFoldDB" id="A0A7Z9CGI8"/>